<keyword evidence="8" id="KW-1133">Transmembrane helix</keyword>
<dbReference type="InterPro" id="IPR018108">
    <property type="entry name" value="MCP_transmembrane"/>
</dbReference>
<dbReference type="SUPFAM" id="SSF103506">
    <property type="entry name" value="Mitochondrial carrier"/>
    <property type="match status" value="1"/>
</dbReference>
<comment type="caution">
    <text evidence="14">The sequence shown here is derived from an EMBL/GenBank/DDBJ whole genome shotgun (WGS) entry which is preliminary data.</text>
</comment>
<keyword evidence="9" id="KW-0496">Mitochondrion</keyword>
<dbReference type="PANTHER" id="PTHR45829:SF4">
    <property type="entry name" value="MITOCHONDRIAL CARRIER PROTEIN RIM2"/>
    <property type="match status" value="1"/>
</dbReference>
<comment type="subcellular location">
    <subcellularLocation>
        <location evidence="1">Mitochondrion inner membrane</location>
        <topology evidence="1">Multi-pass membrane protein</topology>
    </subcellularLocation>
</comment>
<name>A0ABQ8PTI8_9FUNG</name>
<keyword evidence="7" id="KW-0689">Ribosomal protein</keyword>
<dbReference type="Pfam" id="PF01157">
    <property type="entry name" value="Ribosomal_L21e"/>
    <property type="match status" value="1"/>
</dbReference>
<protein>
    <submittedName>
        <fullName evidence="14">Pyrimidine nucleotide transporter, mitochondrial</fullName>
    </submittedName>
</protein>
<dbReference type="InterPro" id="IPR023395">
    <property type="entry name" value="MCP_dom_sf"/>
</dbReference>
<dbReference type="Gene3D" id="1.50.40.10">
    <property type="entry name" value="Mitochondrial carrier domain"/>
    <property type="match status" value="2"/>
</dbReference>
<feature type="repeat" description="Solcar" evidence="12">
    <location>
        <begin position="421"/>
        <end position="510"/>
    </location>
</feature>
<evidence type="ECO:0000256" key="5">
    <source>
        <dbReference type="ARBA" id="ARBA00022737"/>
    </source>
</evidence>
<keyword evidence="3 13" id="KW-0813">Transport</keyword>
<accession>A0ABQ8PTI8</accession>
<dbReference type="Pfam" id="PF00153">
    <property type="entry name" value="Mito_carr"/>
    <property type="match status" value="3"/>
</dbReference>
<dbReference type="Gene3D" id="6.10.250.3260">
    <property type="match status" value="1"/>
</dbReference>
<evidence type="ECO:0000256" key="9">
    <source>
        <dbReference type="ARBA" id="ARBA00023128"/>
    </source>
</evidence>
<dbReference type="EMBL" id="JANBQD010000007">
    <property type="protein sequence ID" value="KAJ1995288.1"/>
    <property type="molecule type" value="Genomic_DNA"/>
</dbReference>
<feature type="repeat" description="Solcar" evidence="12">
    <location>
        <begin position="317"/>
        <end position="400"/>
    </location>
</feature>
<dbReference type="PROSITE" id="PS01171">
    <property type="entry name" value="RIBOSOMAL_L21E"/>
    <property type="match status" value="1"/>
</dbReference>
<sequence length="520" mass="57760">MPHSFGYRARTRYMFARKFREHGAIPLSTYMKVYKVGDIVDVKGNGAIQKGLPHKFYHGKTGVVYNVTKSAVGVIVHKRVGNRYLEKRINVRIEHVRHSKCREDFLRRVKENAAAAKAASESGNRVILKRLPAQPREARFVSTKNNEPTTITAIPYDSKRTNERSIMSTDRGISENTQPGAMRDAQAANKHVPAAVERHVGPWLHFVAGGLAGMTGAIITSPLDVLRTRQQLYGTTFGKQGQIQAIQQAQPSAILRTLRPFIATGSYLKELCVKEGFRGWFAGLGPALAGIIPSRSIQFFAYGNGKNVLTYWNSGQETALIHLSAAAIAAMITTTATSPIWMVKTRMQVQPGKYENSLACLYSIIKKEGLIGLYKGTSAAYIGASESAIQWVIYEQLKYMIRSSSSSTTLSSTPARSKTITDWFEYFGAAATAKLLASVITYPHEVLRTRLRQPPDEKGMVKYRGLINTTKIIYKEEGVRGFYGGLTPHLLRTVPNAAIMFLSYELVLYYFGSSKTLSKR</sequence>
<dbReference type="PROSITE" id="PS50920">
    <property type="entry name" value="SOLCAR"/>
    <property type="match status" value="3"/>
</dbReference>
<keyword evidence="11" id="KW-0687">Ribonucleoprotein</keyword>
<dbReference type="Gene3D" id="2.30.30.70">
    <property type="entry name" value="Ribosomal protein L21"/>
    <property type="match status" value="1"/>
</dbReference>
<reference evidence="14" key="1">
    <citation type="submission" date="2022-07" db="EMBL/GenBank/DDBJ databases">
        <title>Phylogenomic reconstructions and comparative analyses of Kickxellomycotina fungi.</title>
        <authorList>
            <person name="Reynolds N.K."/>
            <person name="Stajich J.E."/>
            <person name="Barry K."/>
            <person name="Grigoriev I.V."/>
            <person name="Crous P."/>
            <person name="Smith M.E."/>
        </authorList>
    </citation>
    <scope>NUCLEOTIDE SEQUENCE</scope>
    <source>
        <strain evidence="14">BCRC 34882</strain>
    </source>
</reference>
<keyword evidence="6" id="KW-0999">Mitochondrion inner membrane</keyword>
<keyword evidence="10 12" id="KW-0472">Membrane</keyword>
<evidence type="ECO:0000256" key="12">
    <source>
        <dbReference type="PROSITE-ProRule" id="PRU00282"/>
    </source>
</evidence>
<dbReference type="PANTHER" id="PTHR45829">
    <property type="entry name" value="MITOCHONDRIAL CARRIER PROTEIN RIM2"/>
    <property type="match status" value="1"/>
</dbReference>
<evidence type="ECO:0000256" key="4">
    <source>
        <dbReference type="ARBA" id="ARBA00022692"/>
    </source>
</evidence>
<evidence type="ECO:0000256" key="8">
    <source>
        <dbReference type="ARBA" id="ARBA00022989"/>
    </source>
</evidence>
<evidence type="ECO:0000313" key="15">
    <source>
        <dbReference type="Proteomes" id="UP001151295"/>
    </source>
</evidence>
<evidence type="ECO:0000256" key="3">
    <source>
        <dbReference type="ARBA" id="ARBA00022448"/>
    </source>
</evidence>
<feature type="repeat" description="Solcar" evidence="12">
    <location>
        <begin position="200"/>
        <end position="308"/>
    </location>
</feature>
<dbReference type="InterPro" id="IPR018259">
    <property type="entry name" value="Ribosomal_eL21_CS"/>
</dbReference>
<keyword evidence="5" id="KW-0677">Repeat</keyword>
<dbReference type="InterPro" id="IPR036948">
    <property type="entry name" value="Ribosomal_eL21_sf"/>
</dbReference>
<dbReference type="InterPro" id="IPR049562">
    <property type="entry name" value="SLC25A33/36-like"/>
</dbReference>
<keyword evidence="4 12" id="KW-0812">Transmembrane</keyword>
<keyword evidence="15" id="KW-1185">Reference proteome</keyword>
<evidence type="ECO:0000256" key="6">
    <source>
        <dbReference type="ARBA" id="ARBA00022792"/>
    </source>
</evidence>
<evidence type="ECO:0000256" key="11">
    <source>
        <dbReference type="ARBA" id="ARBA00023274"/>
    </source>
</evidence>
<evidence type="ECO:0000256" key="13">
    <source>
        <dbReference type="RuleBase" id="RU000488"/>
    </source>
</evidence>
<evidence type="ECO:0000256" key="7">
    <source>
        <dbReference type="ARBA" id="ARBA00022980"/>
    </source>
</evidence>
<evidence type="ECO:0000256" key="2">
    <source>
        <dbReference type="ARBA" id="ARBA00008427"/>
    </source>
</evidence>
<evidence type="ECO:0000256" key="1">
    <source>
        <dbReference type="ARBA" id="ARBA00004448"/>
    </source>
</evidence>
<evidence type="ECO:0000256" key="10">
    <source>
        <dbReference type="ARBA" id="ARBA00023136"/>
    </source>
</evidence>
<dbReference type="InterPro" id="IPR008991">
    <property type="entry name" value="Translation_prot_SH3-like_sf"/>
</dbReference>
<evidence type="ECO:0000313" key="14">
    <source>
        <dbReference type="EMBL" id="KAJ1995288.1"/>
    </source>
</evidence>
<gene>
    <name evidence="14" type="primary">RIM2</name>
    <name evidence="14" type="ORF">EDC05_001126</name>
</gene>
<organism evidence="14 15">
    <name type="scientific">Coemansia umbellata</name>
    <dbReference type="NCBI Taxonomy" id="1424467"/>
    <lineage>
        <taxon>Eukaryota</taxon>
        <taxon>Fungi</taxon>
        <taxon>Fungi incertae sedis</taxon>
        <taxon>Zoopagomycota</taxon>
        <taxon>Kickxellomycotina</taxon>
        <taxon>Kickxellomycetes</taxon>
        <taxon>Kickxellales</taxon>
        <taxon>Kickxellaceae</taxon>
        <taxon>Coemansia</taxon>
    </lineage>
</organism>
<comment type="similarity">
    <text evidence="2">Belongs to the eukaryotic ribosomal protein eL21 family.</text>
</comment>
<dbReference type="Proteomes" id="UP001151295">
    <property type="component" value="Unassembled WGS sequence"/>
</dbReference>
<dbReference type="InterPro" id="IPR001147">
    <property type="entry name" value="Ribosomal_eL21"/>
</dbReference>
<comment type="similarity">
    <text evidence="13">Belongs to the mitochondrial carrier (TC 2.A.29) family.</text>
</comment>
<proteinExistence type="inferred from homology"/>
<dbReference type="SUPFAM" id="SSF50104">
    <property type="entry name" value="Translation proteins SH3-like domain"/>
    <property type="match status" value="1"/>
</dbReference>